<evidence type="ECO:0000256" key="4">
    <source>
        <dbReference type="ARBA" id="ARBA00023004"/>
    </source>
</evidence>
<evidence type="ECO:0000313" key="10">
    <source>
        <dbReference type="EMBL" id="ADI01940.1"/>
    </source>
</evidence>
<dbReference type="InterPro" id="IPR007197">
    <property type="entry name" value="rSAM"/>
</dbReference>
<comment type="similarity">
    <text evidence="6">Belongs to the radical SAM superfamily. MqnE family.</text>
</comment>
<dbReference type="PANTHER" id="PTHR43076">
    <property type="entry name" value="FO SYNTHASE (COFH)"/>
    <property type="match status" value="1"/>
</dbReference>
<dbReference type="InterPro" id="IPR013785">
    <property type="entry name" value="Aldolase_TIM"/>
</dbReference>
<dbReference type="SFLD" id="SFLDG01389">
    <property type="entry name" value="menaquinone_synthsis_involved"/>
    <property type="match status" value="1"/>
</dbReference>
<dbReference type="Gene3D" id="3.20.20.70">
    <property type="entry name" value="Aldolase class I"/>
    <property type="match status" value="1"/>
</dbReference>
<keyword evidence="1 6" id="KW-0004">4Fe-4S</keyword>
<dbReference type="EMBL" id="CP002048">
    <property type="protein sequence ID" value="ADI01940.1"/>
    <property type="molecule type" value="Genomic_DNA"/>
</dbReference>
<dbReference type="HAMAP" id="MF_00993">
    <property type="entry name" value="MqnE"/>
    <property type="match status" value="1"/>
</dbReference>
<evidence type="ECO:0000256" key="5">
    <source>
        <dbReference type="ARBA" id="ARBA00023014"/>
    </source>
</evidence>
<comment type="function">
    <text evidence="6">Radical SAM enzyme that catalyzes the addition of the adenosyl radical to the double bond of 3-[(1-carboxyvinyl)oxy]benzoate, leading to aminodeoxyfutalosine (AFL), a key intermediate in the formation of menaquinone (MK, vitamin K2) from chorismate.</text>
</comment>
<feature type="binding site" evidence="6 7">
    <location>
        <position position="65"/>
    </location>
    <ligand>
        <name>[4Fe-4S] cluster</name>
        <dbReference type="ChEBI" id="CHEBI:49883"/>
        <note>4Fe-4S-S-AdoMet</note>
    </ligand>
</feature>
<dbReference type="HOGENOM" id="CLU_040406_0_0_9"/>
<dbReference type="InterPro" id="IPR045567">
    <property type="entry name" value="CofH/MnqC-like_C"/>
</dbReference>
<dbReference type="SFLD" id="SFLDS00029">
    <property type="entry name" value="Radical_SAM"/>
    <property type="match status" value="1"/>
</dbReference>
<evidence type="ECO:0000256" key="3">
    <source>
        <dbReference type="ARBA" id="ARBA00022723"/>
    </source>
</evidence>
<dbReference type="STRING" id="643648.Slip_1167"/>
<dbReference type="OrthoDB" id="9802027at2"/>
<dbReference type="InterPro" id="IPR006638">
    <property type="entry name" value="Elp3/MiaA/NifB-like_rSAM"/>
</dbReference>
<dbReference type="SMART" id="SM00729">
    <property type="entry name" value="Elp3"/>
    <property type="match status" value="1"/>
</dbReference>
<dbReference type="Pfam" id="PF19288">
    <property type="entry name" value="CofH_C"/>
    <property type="match status" value="1"/>
</dbReference>
<dbReference type="RefSeq" id="WP_013175342.1">
    <property type="nucleotide sequence ID" value="NC_014220.1"/>
</dbReference>
<dbReference type="InterPro" id="IPR034405">
    <property type="entry name" value="F420"/>
</dbReference>
<evidence type="ECO:0000313" key="11">
    <source>
        <dbReference type="Proteomes" id="UP000000378"/>
    </source>
</evidence>
<comment type="cofactor">
    <cofactor evidence="6 7">
        <name>[4Fe-4S] cluster</name>
        <dbReference type="ChEBI" id="CHEBI:49883"/>
    </cofactor>
    <text evidence="6 7">Binds 1 [4Fe-4S] cluster. The cluster is coordinated with 3 cysteines and an exchangeable S-adenosyl-L-methionine.</text>
</comment>
<feature type="binding site" evidence="6 7">
    <location>
        <position position="72"/>
    </location>
    <ligand>
        <name>[4Fe-4S] cluster</name>
        <dbReference type="ChEBI" id="CHEBI:49883"/>
        <note>4Fe-4S-S-AdoMet</note>
    </ligand>
</feature>
<accession>D7CMK5</accession>
<keyword evidence="11" id="KW-1185">Reference proteome</keyword>
<dbReference type="GO" id="GO:0044689">
    <property type="term" value="F:7,8-didemethyl-8-hydroxy-5-deazariboflavin synthase activity"/>
    <property type="evidence" value="ECO:0007669"/>
    <property type="project" value="TreeGrafter"/>
</dbReference>
<evidence type="ECO:0000256" key="8">
    <source>
        <dbReference type="PIRSR" id="PIRSR004762-2"/>
    </source>
</evidence>
<comment type="pathway">
    <text evidence="6">Quinol/quinone metabolism; menaquinone biosynthesis.</text>
</comment>
<evidence type="ECO:0000256" key="1">
    <source>
        <dbReference type="ARBA" id="ARBA00022485"/>
    </source>
</evidence>
<dbReference type="KEGG" id="slp:Slip_1167"/>
<dbReference type="PIRSF" id="PIRSF004762">
    <property type="entry name" value="CHP00423"/>
    <property type="match status" value="1"/>
</dbReference>
<dbReference type="GO" id="GO:0102573">
    <property type="term" value="F:aminodeoxyfutalosine synthase activity"/>
    <property type="evidence" value="ECO:0007669"/>
    <property type="project" value="UniProtKB-EC"/>
</dbReference>
<dbReference type="NCBIfam" id="TIGR00423">
    <property type="entry name" value="CofH family radical SAM protein"/>
    <property type="match status" value="1"/>
</dbReference>
<dbReference type="GO" id="GO:0051539">
    <property type="term" value="F:4 iron, 4 sulfur cluster binding"/>
    <property type="evidence" value="ECO:0007669"/>
    <property type="project" value="UniProtKB-KW"/>
</dbReference>
<dbReference type="Proteomes" id="UP000000378">
    <property type="component" value="Chromosome"/>
</dbReference>
<dbReference type="Pfam" id="PF04055">
    <property type="entry name" value="Radical_SAM"/>
    <property type="match status" value="1"/>
</dbReference>
<name>D7CMK5_SYNLT</name>
<reference evidence="10 11" key="2">
    <citation type="journal article" date="2010" name="Stand. Genomic Sci.">
        <title>Complete genome sequence of Syntrophothermus lipocalidus type strain (TGB-C1).</title>
        <authorList>
            <person name="Djao O.D."/>
            <person name="Zhang X."/>
            <person name="Lucas S."/>
            <person name="Lapidus A."/>
            <person name="Del Rio T.G."/>
            <person name="Nolan M."/>
            <person name="Tice H."/>
            <person name="Cheng J.F."/>
            <person name="Han C."/>
            <person name="Tapia R."/>
            <person name="Goodwin L."/>
            <person name="Pitluck S."/>
            <person name="Liolios K."/>
            <person name="Ivanova N."/>
            <person name="Mavromatis K."/>
            <person name="Mikhailova N."/>
            <person name="Ovchinnikova G."/>
            <person name="Pati A."/>
            <person name="Brambilla E."/>
            <person name="Chen A."/>
            <person name="Palaniappan K."/>
            <person name="Land M."/>
            <person name="Hauser L."/>
            <person name="Chang Y.J."/>
            <person name="Jeffries C.D."/>
            <person name="Rohde M."/>
            <person name="Sikorski J."/>
            <person name="Spring S."/>
            <person name="Goker M."/>
            <person name="Detter J.C."/>
            <person name="Woyke T."/>
            <person name="Bristow J."/>
            <person name="Eisen J.A."/>
            <person name="Markowitz V."/>
            <person name="Hugenholtz P."/>
            <person name="Kyrpides N.C."/>
            <person name="Klenk H.P."/>
        </authorList>
    </citation>
    <scope>NUCLEOTIDE SEQUENCE [LARGE SCALE GENOMIC DNA]</scope>
    <source>
        <strain evidence="11">DSM 12680 / TGB-C1</strain>
    </source>
</reference>
<gene>
    <name evidence="6" type="primary">mqnE</name>
    <name evidence="10" type="ordered locus">Slip_1167</name>
</gene>
<sequence>MDRRLSEIRAKVEDGERLNREEGIYLFSVNDILTLGEMARAVKWRKTGRDVYFNVNRHINLTNVCISQCEFCAFGRDAKAPGAYTMTVEEALRLAREAVPLNITEIHVVSALHPQLPFDYYVQVINELHREFPHVHLQAFTAVEIQYFSKISGLTVREVLETLKAAGLGSLPGGGAEILKDEVRGITCPRKATAEEWLDVHRTAHQLGLRTNATMLYGHIESIEDRVDHLLSLRELQDETGGFQAFIPLPFHPENTRLSHIQRTTAVEDLKVLAISRLMLDNVDHIKAFWIMLGVPLAQLSLEFGADDLDGTVVEERITHAAGAKTDVGIAKPELIRLIKAAGYEPVERDTVYNVVARY</sequence>
<keyword evidence="2 6" id="KW-0949">S-adenosyl-L-methionine</keyword>
<keyword evidence="3 6" id="KW-0479">Metal-binding</keyword>
<evidence type="ECO:0000256" key="7">
    <source>
        <dbReference type="PIRSR" id="PIRSR004762-1"/>
    </source>
</evidence>
<dbReference type="NCBIfam" id="TIGR03700">
    <property type="entry name" value="mena_SCO4494"/>
    <property type="match status" value="1"/>
</dbReference>
<proteinExistence type="inferred from homology"/>
<reference evidence="11" key="1">
    <citation type="journal article" date="2010" name="Stand. Genomic Sci.">
        <title>Complete genome sequence of Syntrophothermus lipocalidus type strain (TGB-C1T).</title>
        <authorList>
            <consortium name="US DOE Joint Genome Institute (JGI-PGF)"/>
            <person name="Djao O."/>
            <person name="Zhang X."/>
            <person name="Lucas S."/>
            <person name="Lapidus A."/>
            <person name="Glavina Del Rio T."/>
            <person name="Nolan M."/>
            <person name="Tice H."/>
            <person name="Cheng J."/>
            <person name="Han C."/>
            <person name="Tapia R."/>
            <person name="Goodwin L."/>
            <person name="Pitluck S."/>
            <person name="Liolios K."/>
            <person name="Ivanova N."/>
            <person name="Mavromatis K."/>
            <person name="Mikhailova N."/>
            <person name="Ovchinnikova G."/>
            <person name="Pati A."/>
            <person name="Brambilla E."/>
            <person name="Chen A."/>
            <person name="Palaniappan K."/>
            <person name="Land M."/>
            <person name="Hauser L."/>
            <person name="Chang Y."/>
            <person name="Jeffries C."/>
            <person name="Rohde M."/>
            <person name="Sikorski J."/>
            <person name="Spring S."/>
            <person name="Goker M."/>
            <person name="Detter J."/>
            <person name="Woyke T."/>
            <person name="Bristow J."/>
            <person name="Eisen J."/>
            <person name="Markowitz V."/>
            <person name="Hugenholtz P."/>
            <person name="Kyrpides N."/>
            <person name="Klenk H."/>
        </authorList>
    </citation>
    <scope>NUCLEOTIDE SEQUENCE [LARGE SCALE GENOMIC DNA]</scope>
    <source>
        <strain evidence="11">DSM 12680 / TGB-C1</strain>
    </source>
</reference>
<evidence type="ECO:0000256" key="6">
    <source>
        <dbReference type="HAMAP-Rule" id="MF_00993"/>
    </source>
</evidence>
<dbReference type="UniPathway" id="UPA00079"/>
<dbReference type="GO" id="GO:0009234">
    <property type="term" value="P:menaquinone biosynthetic process"/>
    <property type="evidence" value="ECO:0007669"/>
    <property type="project" value="UniProtKB-UniRule"/>
</dbReference>
<dbReference type="SFLD" id="SFLDG01064">
    <property type="entry name" value="F420__menaquinone_cofactor_bio"/>
    <property type="match status" value="1"/>
</dbReference>
<dbReference type="AlphaFoldDB" id="D7CMK5"/>
<dbReference type="SFLD" id="SFLDF00343">
    <property type="entry name" value="aminofutalosine_synthase_(mqnE"/>
    <property type="match status" value="1"/>
</dbReference>
<dbReference type="SFLD" id="SFLDF00342">
    <property type="entry name" value="cyclic_dehypoxanthine_futalosi"/>
    <property type="match status" value="1"/>
</dbReference>
<dbReference type="InterPro" id="IPR058240">
    <property type="entry name" value="rSAM_sf"/>
</dbReference>
<comment type="catalytic activity">
    <reaction evidence="6">
        <text>3-[(1-carboxyvinyl)-oxy]benzoate + S-adenosyl-L-methionine + H2O = 6-amino-6-deoxyfutalosine + hydrogencarbonate + L-methionine + H(+)</text>
        <dbReference type="Rhea" id="RHEA:33075"/>
        <dbReference type="ChEBI" id="CHEBI:15377"/>
        <dbReference type="ChEBI" id="CHEBI:15378"/>
        <dbReference type="ChEBI" id="CHEBI:17544"/>
        <dbReference type="ChEBI" id="CHEBI:57844"/>
        <dbReference type="ChEBI" id="CHEBI:59789"/>
        <dbReference type="ChEBI" id="CHEBI:64286"/>
        <dbReference type="ChEBI" id="CHEBI:76981"/>
        <dbReference type="EC" id="2.5.1.120"/>
    </reaction>
</comment>
<dbReference type="EC" id="2.5.1.120" evidence="6"/>
<dbReference type="SUPFAM" id="SSF102114">
    <property type="entry name" value="Radical SAM enzymes"/>
    <property type="match status" value="1"/>
</dbReference>
<dbReference type="SFLD" id="SFLDG01388">
    <property type="entry name" value="7_8-didemethyl-8-hydroxy-5-dea"/>
    <property type="match status" value="1"/>
</dbReference>
<dbReference type="InterPro" id="IPR020050">
    <property type="entry name" value="FO_synthase_su2"/>
</dbReference>
<keyword evidence="4 6" id="KW-0408">Iron</keyword>
<dbReference type="PROSITE" id="PS51918">
    <property type="entry name" value="RADICAL_SAM"/>
    <property type="match status" value="1"/>
</dbReference>
<protein>
    <recommendedName>
        <fullName evidence="6">Aminodeoxyfutalosine synthase</fullName>
        <shortName evidence="6">AFL synthase</shortName>
        <shortName evidence="6">Aminofutalosine synthase</shortName>
        <ecNumber evidence="6">2.5.1.120</ecNumber>
    </recommendedName>
    <alternativeName>
        <fullName evidence="6">Menaquinone biosynthetic enzyme MqnE</fullName>
    </alternativeName>
</protein>
<organism evidence="10 11">
    <name type="scientific">Syntrophothermus lipocalidus (strain DSM 12680 / TGB-C1)</name>
    <dbReference type="NCBI Taxonomy" id="643648"/>
    <lineage>
        <taxon>Bacteria</taxon>
        <taxon>Bacillati</taxon>
        <taxon>Bacillota</taxon>
        <taxon>Clostridia</taxon>
        <taxon>Eubacteriales</taxon>
        <taxon>Syntrophomonadaceae</taxon>
        <taxon>Syntrophothermus</taxon>
    </lineage>
</organism>
<keyword evidence="6" id="KW-0474">Menaquinone biosynthesis</keyword>
<feature type="binding site" evidence="8">
    <location>
        <position position="71"/>
    </location>
    <ligand>
        <name>S-adenosyl-L-methionine</name>
        <dbReference type="ChEBI" id="CHEBI:59789"/>
    </ligand>
</feature>
<dbReference type="GO" id="GO:0005506">
    <property type="term" value="F:iron ion binding"/>
    <property type="evidence" value="ECO:0007669"/>
    <property type="project" value="UniProtKB-UniRule"/>
</dbReference>
<evidence type="ECO:0000259" key="9">
    <source>
        <dbReference type="PROSITE" id="PS51918"/>
    </source>
</evidence>
<feature type="binding site" evidence="6 7">
    <location>
        <position position="69"/>
    </location>
    <ligand>
        <name>[4Fe-4S] cluster</name>
        <dbReference type="ChEBI" id="CHEBI:49883"/>
        <note>4Fe-4S-S-AdoMet</note>
    </ligand>
</feature>
<evidence type="ECO:0000256" key="2">
    <source>
        <dbReference type="ARBA" id="ARBA00022691"/>
    </source>
</evidence>
<feature type="domain" description="Radical SAM core" evidence="9">
    <location>
        <begin position="51"/>
        <end position="284"/>
    </location>
</feature>
<dbReference type="InterPro" id="IPR022432">
    <property type="entry name" value="MqnE"/>
</dbReference>
<dbReference type="eggNOG" id="COG1060">
    <property type="taxonomic scope" value="Bacteria"/>
</dbReference>
<dbReference type="PANTHER" id="PTHR43076:SF7">
    <property type="entry name" value="AMINODEOXYFUTALOSINE SYNTHASE"/>
    <property type="match status" value="1"/>
</dbReference>
<keyword evidence="6" id="KW-0808">Transferase</keyword>
<feature type="binding site" evidence="8">
    <location>
        <position position="177"/>
    </location>
    <ligand>
        <name>S-adenosyl-L-methionine</name>
        <dbReference type="ChEBI" id="CHEBI:59789"/>
    </ligand>
</feature>
<keyword evidence="5 6" id="KW-0411">Iron-sulfur</keyword>